<dbReference type="Pfam" id="PF11741">
    <property type="entry name" value="AMIN"/>
    <property type="match status" value="1"/>
</dbReference>
<reference evidence="4" key="1">
    <citation type="submission" date="2020-03" db="EMBL/GenBank/DDBJ databases">
        <title>Draft sequencing of Paenibacilllus sp. S3N08.</title>
        <authorList>
            <person name="Kim D.-U."/>
        </authorList>
    </citation>
    <scope>NUCLEOTIDE SEQUENCE</scope>
    <source>
        <strain evidence="4">S3N08</strain>
    </source>
</reference>
<protein>
    <submittedName>
        <fullName evidence="4">AMIN domain-containing protein</fullName>
    </submittedName>
</protein>
<dbReference type="Gene3D" id="2.60.40.3500">
    <property type="match status" value="1"/>
</dbReference>
<sequence length="476" mass="52153">MKFKLIYSLLLLLIVFMLPVMASAAAPQSASGGVPLFFNGKELKPEVFPRIVKDVTMVPVRIIAEQLGSKVTWNQEAQRVTITKDALKIEMVINQLPVTMNGVKSNLDAAPLLIEGNTLLPVRFIAENMGIEVAWDDVQRAVYLKEKPAVAVVPTPAPNPEAAQPQLNPSDKPLVDNPVTIADGNQISTIKAIDMTATQLLVKADNGELKPTFFTLQSPSRIVIDIPNAVLDPSLYKDEANKSGSSVSQNVYVSNVRYSLYSMSPSSVRVVLDMKESMDLSWTAGLNTAALVGTLQKPGKYRVVIDPGHGDQDPGARAVNGRTEKEFNLIMGLKVYDLLLKEAQIQPAMTRNNDTFIPLDDRASFANDRLAHLFVSIHGNAYKSTSTGTETYYYKEDSAGFAQTMHDYLVAATGLADRGVRQQPFRVVKVTNMPAVLLEVGYLSNEGDTELMFDENFQNRVALAIVAGIKQQLNIQ</sequence>
<dbReference type="InterPro" id="IPR002508">
    <property type="entry name" value="MurNAc-LAA_cat"/>
</dbReference>
<dbReference type="SUPFAM" id="SSF55383">
    <property type="entry name" value="Copper amine oxidase, domain N"/>
    <property type="match status" value="1"/>
</dbReference>
<accession>A0ABX0JAR7</accession>
<dbReference type="Pfam" id="PF01520">
    <property type="entry name" value="Amidase_3"/>
    <property type="match status" value="1"/>
</dbReference>
<feature type="signal peptide" evidence="2">
    <location>
        <begin position="1"/>
        <end position="22"/>
    </location>
</feature>
<evidence type="ECO:0000256" key="2">
    <source>
        <dbReference type="SAM" id="SignalP"/>
    </source>
</evidence>
<comment type="caution">
    <text evidence="4">The sequence shown here is derived from an EMBL/GenBank/DDBJ whole genome shotgun (WGS) entry which is preliminary data.</text>
</comment>
<dbReference type="SMART" id="SM00646">
    <property type="entry name" value="Ami_3"/>
    <property type="match status" value="1"/>
</dbReference>
<evidence type="ECO:0000256" key="1">
    <source>
        <dbReference type="ARBA" id="ARBA00022801"/>
    </source>
</evidence>
<dbReference type="InterPro" id="IPR036582">
    <property type="entry name" value="Mao_N_sf"/>
</dbReference>
<proteinExistence type="predicted"/>
<dbReference type="Gene3D" id="3.40.630.40">
    <property type="entry name" value="Zn-dependent exopeptidases"/>
    <property type="match status" value="1"/>
</dbReference>
<evidence type="ECO:0000313" key="4">
    <source>
        <dbReference type="EMBL" id="NHN31873.1"/>
    </source>
</evidence>
<keyword evidence="5" id="KW-1185">Reference proteome</keyword>
<keyword evidence="1" id="KW-0378">Hydrolase</keyword>
<keyword evidence="2" id="KW-0732">Signal</keyword>
<feature type="chain" id="PRO_5046639038" evidence="2">
    <location>
        <begin position="23"/>
        <end position="476"/>
    </location>
</feature>
<dbReference type="InterPro" id="IPR021731">
    <property type="entry name" value="AMIN_dom"/>
</dbReference>
<dbReference type="SUPFAM" id="SSF53187">
    <property type="entry name" value="Zn-dependent exopeptidases"/>
    <property type="match status" value="1"/>
</dbReference>
<evidence type="ECO:0000313" key="5">
    <source>
        <dbReference type="Proteomes" id="UP001165962"/>
    </source>
</evidence>
<dbReference type="RefSeq" id="WP_166152154.1">
    <property type="nucleotide sequence ID" value="NZ_JAAOIW010000006.1"/>
</dbReference>
<dbReference type="InterPro" id="IPR012854">
    <property type="entry name" value="Cu_amine_oxidase-like_N"/>
</dbReference>
<evidence type="ECO:0000259" key="3">
    <source>
        <dbReference type="SMART" id="SM00646"/>
    </source>
</evidence>
<feature type="domain" description="MurNAc-LAA" evidence="3">
    <location>
        <begin position="363"/>
        <end position="470"/>
    </location>
</feature>
<name>A0ABX0JAR7_9BACL</name>
<dbReference type="CDD" id="cd02696">
    <property type="entry name" value="MurNAc-LAA"/>
    <property type="match status" value="1"/>
</dbReference>
<dbReference type="Pfam" id="PF07833">
    <property type="entry name" value="Cu_amine_oxidN1"/>
    <property type="match status" value="1"/>
</dbReference>
<dbReference type="InterPro" id="IPR050695">
    <property type="entry name" value="N-acetylmuramoyl_amidase_3"/>
</dbReference>
<dbReference type="EMBL" id="JAAOIW010000006">
    <property type="protein sequence ID" value="NHN31873.1"/>
    <property type="molecule type" value="Genomic_DNA"/>
</dbReference>
<organism evidence="4 5">
    <name type="scientific">Paenibacillus agricola</name>
    <dbReference type="NCBI Taxonomy" id="2716264"/>
    <lineage>
        <taxon>Bacteria</taxon>
        <taxon>Bacillati</taxon>
        <taxon>Bacillota</taxon>
        <taxon>Bacilli</taxon>
        <taxon>Bacillales</taxon>
        <taxon>Paenibacillaceae</taxon>
        <taxon>Paenibacillus</taxon>
    </lineage>
</organism>
<dbReference type="PANTHER" id="PTHR30404:SF0">
    <property type="entry name" value="N-ACETYLMURAMOYL-L-ALANINE AMIDASE AMIC"/>
    <property type="match status" value="1"/>
</dbReference>
<dbReference type="Gene3D" id="3.30.457.10">
    <property type="entry name" value="Copper amine oxidase-like, N-terminal domain"/>
    <property type="match status" value="1"/>
</dbReference>
<gene>
    <name evidence="4" type="ORF">G9U52_18720</name>
</gene>
<dbReference type="PANTHER" id="PTHR30404">
    <property type="entry name" value="N-ACETYLMURAMOYL-L-ALANINE AMIDASE"/>
    <property type="match status" value="1"/>
</dbReference>
<dbReference type="Proteomes" id="UP001165962">
    <property type="component" value="Unassembled WGS sequence"/>
</dbReference>